<evidence type="ECO:0000313" key="4">
    <source>
        <dbReference type="Proteomes" id="UP000305131"/>
    </source>
</evidence>
<proteinExistence type="predicted"/>
<dbReference type="Proteomes" id="UP000305131">
    <property type="component" value="Unassembled WGS sequence"/>
</dbReference>
<name>A0A6C1KKJ8_XANAU</name>
<dbReference type="RefSeq" id="WP_138397771.1">
    <property type="nucleotide sequence ID" value="NZ_JBAFVI010000009.1"/>
</dbReference>
<evidence type="ECO:0000259" key="2">
    <source>
        <dbReference type="Pfam" id="PF14339"/>
    </source>
</evidence>
<comment type="caution">
    <text evidence="3">The sequence shown here is derived from an EMBL/GenBank/DDBJ whole genome shotgun (WGS) entry which is preliminary data.</text>
</comment>
<feature type="chain" id="PRO_5025685569" evidence="1">
    <location>
        <begin position="23"/>
        <end position="260"/>
    </location>
</feature>
<dbReference type="EMBL" id="VAUP01000004">
    <property type="protein sequence ID" value="TLX44770.1"/>
    <property type="molecule type" value="Genomic_DNA"/>
</dbReference>
<sequence>MKSTLMMVALAGAMTVPAAASAQTVVALMDGNRIAVVDAKALKAATPLKVSGVSGKLLGIDVRPADGKLYGLFEDGTVATIDPVSGTATVKAKLEAMLPAGTAATVDFNPVADRLRVIGADGTNLRVNVDDGKVVRDGMLKFADADKHMGKPAVIVAGAYTNSMKGAKETALYDIDGKLGLLVKQAPPNDGILNTVGTIGVEGKGYAFDIVAADAGANEGWLMAGTMLYRVDLATGKASSAGKVAGLDGTVTDIAIIKAM</sequence>
<dbReference type="AlphaFoldDB" id="A0A6C1KKJ8"/>
<dbReference type="Pfam" id="PF14339">
    <property type="entry name" value="DUF4394"/>
    <property type="match status" value="1"/>
</dbReference>
<feature type="signal peptide" evidence="1">
    <location>
        <begin position="1"/>
        <end position="22"/>
    </location>
</feature>
<dbReference type="SUPFAM" id="SSF63829">
    <property type="entry name" value="Calcium-dependent phosphotriesterase"/>
    <property type="match status" value="1"/>
</dbReference>
<evidence type="ECO:0000313" key="3">
    <source>
        <dbReference type="EMBL" id="TLX44770.1"/>
    </source>
</evidence>
<dbReference type="OrthoDB" id="531718at2"/>
<keyword evidence="1" id="KW-0732">Signal</keyword>
<dbReference type="InterPro" id="IPR025507">
    <property type="entry name" value="DUF4394"/>
</dbReference>
<reference evidence="3 4" key="1">
    <citation type="submission" date="2019-05" db="EMBL/GenBank/DDBJ databases">
        <authorList>
            <person name="Zhou X."/>
        </authorList>
    </citation>
    <scope>NUCLEOTIDE SEQUENCE [LARGE SCALE GENOMIC DNA]</scope>
    <source>
        <strain evidence="3 4">DSM 432</strain>
    </source>
</reference>
<organism evidence="3 4">
    <name type="scientific">Xanthobacter autotrophicus</name>
    <dbReference type="NCBI Taxonomy" id="280"/>
    <lineage>
        <taxon>Bacteria</taxon>
        <taxon>Pseudomonadati</taxon>
        <taxon>Pseudomonadota</taxon>
        <taxon>Alphaproteobacteria</taxon>
        <taxon>Hyphomicrobiales</taxon>
        <taxon>Xanthobacteraceae</taxon>
        <taxon>Xanthobacter</taxon>
    </lineage>
</organism>
<evidence type="ECO:0000256" key="1">
    <source>
        <dbReference type="SAM" id="SignalP"/>
    </source>
</evidence>
<feature type="domain" description="DUF4394" evidence="2">
    <location>
        <begin position="35"/>
        <end position="255"/>
    </location>
</feature>
<gene>
    <name evidence="3" type="ORF">FBQ73_01600</name>
</gene>
<accession>A0A6C1KKJ8</accession>
<protein>
    <submittedName>
        <fullName evidence="3">DUF4394 domain-containing protein</fullName>
    </submittedName>
</protein>
<dbReference type="GeneID" id="95772154"/>